<evidence type="ECO:0000256" key="2">
    <source>
        <dbReference type="RuleBase" id="RU363015"/>
    </source>
</evidence>
<keyword evidence="2" id="KW-0203">Cytokinin biosynthesis</keyword>
<dbReference type="AlphaFoldDB" id="A0A0U4N2G7"/>
<evidence type="ECO:0000256" key="1">
    <source>
        <dbReference type="ARBA" id="ARBA00000274"/>
    </source>
</evidence>
<keyword evidence="4" id="KW-1185">Reference proteome</keyword>
<accession>A0A0U4N2G7</accession>
<dbReference type="SUPFAM" id="SSF102405">
    <property type="entry name" value="MCP/YpsA-like"/>
    <property type="match status" value="1"/>
</dbReference>
<dbReference type="NCBIfam" id="TIGR00730">
    <property type="entry name" value="Rossman fold protein, TIGR00730 family"/>
    <property type="match status" value="1"/>
</dbReference>
<evidence type="ECO:0000313" key="4">
    <source>
        <dbReference type="Proteomes" id="UP000068196"/>
    </source>
</evidence>
<gene>
    <name evidence="3" type="ORF">THC_1083</name>
</gene>
<dbReference type="EC" id="3.2.2.n1" evidence="2"/>
<proteinExistence type="inferred from homology"/>
<dbReference type="EMBL" id="AP014945">
    <property type="protein sequence ID" value="BAU23462.1"/>
    <property type="molecule type" value="Genomic_DNA"/>
</dbReference>
<dbReference type="Pfam" id="PF03641">
    <property type="entry name" value="Lysine_decarbox"/>
    <property type="match status" value="1"/>
</dbReference>
<dbReference type="OrthoDB" id="9801098at2"/>
<dbReference type="PANTHER" id="PTHR43393:SF3">
    <property type="entry name" value="LYSINE DECARBOXYLASE-LIKE PROTEIN"/>
    <property type="match status" value="1"/>
</dbReference>
<dbReference type="InterPro" id="IPR005269">
    <property type="entry name" value="LOG"/>
</dbReference>
<dbReference type="KEGG" id="cthi:THC_1083"/>
<dbReference type="RefSeq" id="WP_068514430.1">
    <property type="nucleotide sequence ID" value="NZ_AP014945.1"/>
</dbReference>
<dbReference type="STRING" id="1653476.THC_1083"/>
<dbReference type="GO" id="GO:0008714">
    <property type="term" value="F:AMP nucleosidase activity"/>
    <property type="evidence" value="ECO:0007669"/>
    <property type="project" value="UniProtKB-EC"/>
</dbReference>
<protein>
    <recommendedName>
        <fullName evidence="2">Cytokinin riboside 5'-monophosphate phosphoribohydrolase</fullName>
        <ecNumber evidence="2">3.2.2.n1</ecNumber>
    </recommendedName>
</protein>
<dbReference type="GO" id="GO:0005829">
    <property type="term" value="C:cytosol"/>
    <property type="evidence" value="ECO:0007669"/>
    <property type="project" value="TreeGrafter"/>
</dbReference>
<dbReference type="InterPro" id="IPR031100">
    <property type="entry name" value="LOG_fam"/>
</dbReference>
<dbReference type="InterPro" id="IPR052341">
    <property type="entry name" value="LOG_family_nucleotidases"/>
</dbReference>
<dbReference type="PATRIC" id="fig|1653476.3.peg.1131"/>
<organism evidence="3 4">
    <name type="scientific">Caldimicrobium thiodismutans</name>
    <dbReference type="NCBI Taxonomy" id="1653476"/>
    <lineage>
        <taxon>Bacteria</taxon>
        <taxon>Pseudomonadati</taxon>
        <taxon>Thermodesulfobacteriota</taxon>
        <taxon>Thermodesulfobacteria</taxon>
        <taxon>Thermodesulfobacteriales</taxon>
        <taxon>Thermodesulfobacteriaceae</taxon>
        <taxon>Caldimicrobium</taxon>
    </lineage>
</organism>
<reference evidence="3 4" key="1">
    <citation type="journal article" date="2016" name="Int. J. Syst. Evol. Microbiol.">
        <title>Caldimicrobium thiodismutans sp. nov., a sulfur-disproportionating bacterium isolated from a hot spring, and emended description of the genus Caldimicrobium.</title>
        <authorList>
            <person name="Kojima H."/>
            <person name="Umezawa K."/>
            <person name="Fukui M."/>
        </authorList>
    </citation>
    <scope>NUCLEOTIDE SEQUENCE [LARGE SCALE GENOMIC DNA]</scope>
    <source>
        <strain evidence="3 4">TF1</strain>
    </source>
</reference>
<dbReference type="GO" id="GO:0009691">
    <property type="term" value="P:cytokinin biosynthetic process"/>
    <property type="evidence" value="ECO:0007669"/>
    <property type="project" value="UniProtKB-UniRule"/>
</dbReference>
<comment type="similarity">
    <text evidence="2">Belongs to the LOG family.</text>
</comment>
<dbReference type="Gene3D" id="3.40.50.450">
    <property type="match status" value="1"/>
</dbReference>
<dbReference type="PANTHER" id="PTHR43393">
    <property type="entry name" value="CYTOKININ RIBOSIDE 5'-MONOPHOSPHATE PHOSPHORIBOHYDROLASE"/>
    <property type="match status" value="1"/>
</dbReference>
<name>A0A0U4N2G7_9BACT</name>
<reference evidence="4" key="2">
    <citation type="journal article" date="2016" name="Int. J. Syst. Evol. Microbiol.">
        <title>Caldimicrobium thiodismutans sp. nov., a sulfur-disproportionating bacterium isolated from a hot spring.</title>
        <authorList>
            <person name="Kojima H."/>
            <person name="Umezawa K."/>
            <person name="Fukui M."/>
        </authorList>
    </citation>
    <scope>NUCLEOTIDE SEQUENCE [LARGE SCALE GENOMIC DNA]</scope>
    <source>
        <strain evidence="4">TF1</strain>
    </source>
</reference>
<dbReference type="Proteomes" id="UP000068196">
    <property type="component" value="Chromosome"/>
</dbReference>
<evidence type="ECO:0000313" key="3">
    <source>
        <dbReference type="EMBL" id="BAU23462.1"/>
    </source>
</evidence>
<keyword evidence="2" id="KW-0378">Hydrolase</keyword>
<comment type="catalytic activity">
    <reaction evidence="1">
        <text>AMP + H2O = D-ribose 5-phosphate + adenine</text>
        <dbReference type="Rhea" id="RHEA:20129"/>
        <dbReference type="ChEBI" id="CHEBI:15377"/>
        <dbReference type="ChEBI" id="CHEBI:16708"/>
        <dbReference type="ChEBI" id="CHEBI:78346"/>
        <dbReference type="ChEBI" id="CHEBI:456215"/>
        <dbReference type="EC" id="3.2.2.4"/>
    </reaction>
</comment>
<sequence length="226" mass="25826">MDEAIKNRFLEEKQYVLEGLQAKESWRLFRILAEFVEGFEVLPRVYPGVTVFGSARTKPEDADYQRAFELGRLLVKSGFSVITGGGPGIMEAANKGAKEAGGYSVGLNIKLPMEQEPNPYANVRLEFRYFFIRKVMLAKYSVAFVFFPGGFGTMDEMFEILTLVQTKKIRPVPIVLVDREFWKPMYAWLSKTLIATGKISPSDVELFRILDEPQEVVNHIKEKLWI</sequence>